<dbReference type="Proteomes" id="UP000001542">
    <property type="component" value="Unassembled WGS sequence"/>
</dbReference>
<feature type="compositionally biased region" description="Basic residues" evidence="2">
    <location>
        <begin position="343"/>
        <end position="353"/>
    </location>
</feature>
<dbReference type="KEGG" id="tva:4768951"/>
<accession>A2E8H5</accession>
<dbReference type="VEuPathDB" id="TrichDB:TVAG_410050"/>
<evidence type="ECO:0000313" key="4">
    <source>
        <dbReference type="Proteomes" id="UP000001542"/>
    </source>
</evidence>
<gene>
    <name evidence="3" type="ORF">TVAG_410050</name>
</gene>
<protein>
    <submittedName>
        <fullName evidence="3">Uncharacterized protein</fullName>
    </submittedName>
</protein>
<name>A2E8H5_TRIV3</name>
<dbReference type="SMR" id="A2E8H5"/>
<dbReference type="PANTHER" id="PTHR47026:SF2">
    <property type="entry name" value="FLAGELLAR ASSOCIATED PROTEIN"/>
    <property type="match status" value="1"/>
</dbReference>
<dbReference type="PANTHER" id="PTHR47026">
    <property type="entry name" value="PIGMENTOSA GTPASE REGULATOR-LIKE PROTEIN, PUTATIVE-RELATED"/>
    <property type="match status" value="1"/>
</dbReference>
<feature type="region of interest" description="Disordered" evidence="2">
    <location>
        <begin position="1"/>
        <end position="30"/>
    </location>
</feature>
<feature type="region of interest" description="Disordered" evidence="2">
    <location>
        <begin position="330"/>
        <end position="353"/>
    </location>
</feature>
<reference evidence="3" key="2">
    <citation type="journal article" date="2007" name="Science">
        <title>Draft genome sequence of the sexually transmitted pathogen Trichomonas vaginalis.</title>
        <authorList>
            <person name="Carlton J.M."/>
            <person name="Hirt R.P."/>
            <person name="Silva J.C."/>
            <person name="Delcher A.L."/>
            <person name="Schatz M."/>
            <person name="Zhao Q."/>
            <person name="Wortman J.R."/>
            <person name="Bidwell S.L."/>
            <person name="Alsmark U.C.M."/>
            <person name="Besteiro S."/>
            <person name="Sicheritz-Ponten T."/>
            <person name="Noel C.J."/>
            <person name="Dacks J.B."/>
            <person name="Foster P.G."/>
            <person name="Simillion C."/>
            <person name="Van de Peer Y."/>
            <person name="Miranda-Saavedra D."/>
            <person name="Barton G.J."/>
            <person name="Westrop G.D."/>
            <person name="Mueller S."/>
            <person name="Dessi D."/>
            <person name="Fiori P.L."/>
            <person name="Ren Q."/>
            <person name="Paulsen I."/>
            <person name="Zhang H."/>
            <person name="Bastida-Corcuera F.D."/>
            <person name="Simoes-Barbosa A."/>
            <person name="Brown M.T."/>
            <person name="Hayes R.D."/>
            <person name="Mukherjee M."/>
            <person name="Okumura C.Y."/>
            <person name="Schneider R."/>
            <person name="Smith A.J."/>
            <person name="Vanacova S."/>
            <person name="Villalvazo M."/>
            <person name="Haas B.J."/>
            <person name="Pertea M."/>
            <person name="Feldblyum T.V."/>
            <person name="Utterback T.R."/>
            <person name="Shu C.L."/>
            <person name="Osoegawa K."/>
            <person name="de Jong P.J."/>
            <person name="Hrdy I."/>
            <person name="Horvathova L."/>
            <person name="Zubacova Z."/>
            <person name="Dolezal P."/>
            <person name="Malik S.B."/>
            <person name="Logsdon J.M. Jr."/>
            <person name="Henze K."/>
            <person name="Gupta A."/>
            <person name="Wang C.C."/>
            <person name="Dunne R.L."/>
            <person name="Upcroft J.A."/>
            <person name="Upcroft P."/>
            <person name="White O."/>
            <person name="Salzberg S.L."/>
            <person name="Tang P."/>
            <person name="Chiu C.-H."/>
            <person name="Lee Y.-S."/>
            <person name="Embley T.M."/>
            <person name="Coombs G.H."/>
            <person name="Mottram J.C."/>
            <person name="Tachezy J."/>
            <person name="Fraser-Liggett C.M."/>
            <person name="Johnson P.J."/>
        </authorList>
    </citation>
    <scope>NUCLEOTIDE SEQUENCE [LARGE SCALE GENOMIC DNA]</scope>
    <source>
        <strain evidence="3">G3</strain>
    </source>
</reference>
<reference evidence="3" key="1">
    <citation type="submission" date="2006-10" db="EMBL/GenBank/DDBJ databases">
        <authorList>
            <person name="Amadeo P."/>
            <person name="Zhao Q."/>
            <person name="Wortman J."/>
            <person name="Fraser-Liggett C."/>
            <person name="Carlton J."/>
        </authorList>
    </citation>
    <scope>NUCLEOTIDE SEQUENCE</scope>
    <source>
        <strain evidence="3">G3</strain>
    </source>
</reference>
<dbReference type="EMBL" id="DS113327">
    <property type="protein sequence ID" value="EAY11012.1"/>
    <property type="molecule type" value="Genomic_DNA"/>
</dbReference>
<evidence type="ECO:0000313" key="3">
    <source>
        <dbReference type="EMBL" id="EAY11012.1"/>
    </source>
</evidence>
<feature type="region of interest" description="Disordered" evidence="2">
    <location>
        <begin position="36"/>
        <end position="55"/>
    </location>
</feature>
<dbReference type="VEuPathDB" id="TrichDB:TVAGG3_0359040"/>
<organism evidence="3 4">
    <name type="scientific">Trichomonas vaginalis (strain ATCC PRA-98 / G3)</name>
    <dbReference type="NCBI Taxonomy" id="412133"/>
    <lineage>
        <taxon>Eukaryota</taxon>
        <taxon>Metamonada</taxon>
        <taxon>Parabasalia</taxon>
        <taxon>Trichomonadida</taxon>
        <taxon>Trichomonadidae</taxon>
        <taxon>Trichomonas</taxon>
    </lineage>
</organism>
<dbReference type="InParanoid" id="A2E8H5"/>
<dbReference type="AlphaFoldDB" id="A2E8H5"/>
<feature type="region of interest" description="Disordered" evidence="2">
    <location>
        <begin position="294"/>
        <end position="315"/>
    </location>
</feature>
<evidence type="ECO:0000256" key="1">
    <source>
        <dbReference type="SAM" id="Coils"/>
    </source>
</evidence>
<feature type="coiled-coil region" evidence="1">
    <location>
        <begin position="125"/>
        <end position="178"/>
    </location>
</feature>
<dbReference type="RefSeq" id="XP_001323235.1">
    <property type="nucleotide sequence ID" value="XM_001323200.1"/>
</dbReference>
<proteinExistence type="predicted"/>
<keyword evidence="1" id="KW-0175">Coiled coil</keyword>
<sequence>MTEVSQPQSPRVRIAPRGHNSSVKIEKNRPAMIETAPEEKGMDEIINPPSPQSPEELANKAINTLDIEGITIQNSKPIVAIIHNKRYQAMTIGMMDVAKQCDAAARAVLAKVGSMKEEASISLKYNDLEQKLTAAQNDYDQLKLRWDQVISNAEKNKIKELETLQKENEKELADLDSTFNGDPPPSFKKLSPKIVELRHTIYVTGKSGNLKEASRLKQMLEEMIEQEKAQNREEWKAVFHIERDELEKSLDQKYQLRIEQLDRDLIKMNRYRDRELLRAQRSIDHLQEKLDKLVNEPLDDSPRIPRAPQTARVPRRNMFFKNKSSSIIIPKRGAISKPSTPRTPRKRANYASN</sequence>
<keyword evidence="4" id="KW-1185">Reference proteome</keyword>
<evidence type="ECO:0000256" key="2">
    <source>
        <dbReference type="SAM" id="MobiDB-lite"/>
    </source>
</evidence>